<dbReference type="Proteomes" id="UP001215151">
    <property type="component" value="Unassembled WGS sequence"/>
</dbReference>
<dbReference type="AlphaFoldDB" id="A0AAD7TVJ2"/>
<dbReference type="EMBL" id="JAPEVG010000108">
    <property type="protein sequence ID" value="KAJ8482705.1"/>
    <property type="molecule type" value="Genomic_DNA"/>
</dbReference>
<organism evidence="2 3">
    <name type="scientific">Trametes cubensis</name>
    <dbReference type="NCBI Taxonomy" id="1111947"/>
    <lineage>
        <taxon>Eukaryota</taxon>
        <taxon>Fungi</taxon>
        <taxon>Dikarya</taxon>
        <taxon>Basidiomycota</taxon>
        <taxon>Agaricomycotina</taxon>
        <taxon>Agaricomycetes</taxon>
        <taxon>Polyporales</taxon>
        <taxon>Polyporaceae</taxon>
        <taxon>Trametes</taxon>
    </lineage>
</organism>
<keyword evidence="1" id="KW-0812">Transmembrane</keyword>
<keyword evidence="1" id="KW-1133">Transmembrane helix</keyword>
<keyword evidence="1" id="KW-0472">Membrane</keyword>
<protein>
    <submittedName>
        <fullName evidence="2">Uncharacterized protein</fullName>
    </submittedName>
</protein>
<accession>A0AAD7TVJ2</accession>
<evidence type="ECO:0000256" key="1">
    <source>
        <dbReference type="SAM" id="Phobius"/>
    </source>
</evidence>
<comment type="caution">
    <text evidence="2">The sequence shown here is derived from an EMBL/GenBank/DDBJ whole genome shotgun (WGS) entry which is preliminary data.</text>
</comment>
<name>A0AAD7TVJ2_9APHY</name>
<sequence>MPSLTDGFNLDISGVAGFLGGEASVAASTTAHMIYAQSRWVGWYNQPGSYDIARYYGQLSPSGLFRALYPGVESNQDPTSLFKYTGPLGPRFNGVHTGTVLQQTGHVARLFHRWCANTPSSTVHSQEVKRRVTTPATVIVAHLTHIPGSTIPIRQKIRDKRSMLAILPTLASLTTCALCGMLGDWFCFSMILLGIVASGISACVLGSGRLLFEHPLPISPSTPPGDGLLGDERDFIVLKGAESTVNMITRGSFSLEFASRPTYNDIGMCSLLLTLQFVAQLLVVPQGTLHGQILFIVSLACSWAYNSYLSTLDRDAFQQELLVTAVLQLDSHQLLKCSLDTRPSAAVFVILLLAPARTENLRRIMDHIIPNDTAVWNKWKLDVLDCIERDFLIEAQETFVFDFRTAPVSWTHQESALLEILRDDAAAAAEVYRAYIAQ</sequence>
<gene>
    <name evidence="2" type="ORF">ONZ51_g5197</name>
</gene>
<feature type="transmembrane region" description="Helical" evidence="1">
    <location>
        <begin position="163"/>
        <end position="183"/>
    </location>
</feature>
<reference evidence="2" key="1">
    <citation type="submission" date="2022-11" db="EMBL/GenBank/DDBJ databases">
        <title>Genome Sequence of Cubamyces cubensis.</title>
        <authorList>
            <person name="Buettner E."/>
        </authorList>
    </citation>
    <scope>NUCLEOTIDE SEQUENCE</scope>
    <source>
        <strain evidence="2">MPL-01</strain>
    </source>
</reference>
<feature type="transmembrane region" description="Helical" evidence="1">
    <location>
        <begin position="189"/>
        <end position="212"/>
    </location>
</feature>
<keyword evidence="3" id="KW-1185">Reference proteome</keyword>
<evidence type="ECO:0000313" key="3">
    <source>
        <dbReference type="Proteomes" id="UP001215151"/>
    </source>
</evidence>
<proteinExistence type="predicted"/>
<evidence type="ECO:0000313" key="2">
    <source>
        <dbReference type="EMBL" id="KAJ8482705.1"/>
    </source>
</evidence>